<dbReference type="Proteomes" id="UP000521943">
    <property type="component" value="Unassembled WGS sequence"/>
</dbReference>
<comment type="caution">
    <text evidence="2">The sequence shown here is derived from an EMBL/GenBank/DDBJ whole genome shotgun (WGS) entry which is preliminary data.</text>
</comment>
<name>A0A8H6M2T4_9AGAR</name>
<accession>A0A8H6M2T4</accession>
<evidence type="ECO:0000256" key="1">
    <source>
        <dbReference type="SAM" id="MobiDB-lite"/>
    </source>
</evidence>
<reference evidence="2 3" key="1">
    <citation type="submission" date="2020-07" db="EMBL/GenBank/DDBJ databases">
        <title>Comparative genomics of pyrophilous fungi reveals a link between fire events and developmental genes.</title>
        <authorList>
            <consortium name="DOE Joint Genome Institute"/>
            <person name="Steindorff A.S."/>
            <person name="Carver A."/>
            <person name="Calhoun S."/>
            <person name="Stillman K."/>
            <person name="Liu H."/>
            <person name="Lipzen A."/>
            <person name="Pangilinan J."/>
            <person name="Labutti K."/>
            <person name="Bruns T.D."/>
            <person name="Grigoriev I.V."/>
        </authorList>
    </citation>
    <scope>NUCLEOTIDE SEQUENCE [LARGE SCALE GENOMIC DNA]</scope>
    <source>
        <strain evidence="2 3">CBS 144469</strain>
    </source>
</reference>
<sequence>MLTELQELKSLCRVTCSSKETPLIILVDRIKSDPGRYSLKRSTLYQSHWLIWDNKAKDYVITTHAFAVRQASHPSTGNFVPPKQKAPEGLMEAQIKSEPGPYAQISITMDARLEEGLHSLLSDLEQWAKSEPGFVTTGRSRNSWMSPVSIANNGRYVMSSPLFMGKNTFNSKEDGILVGYKVHPWVAAAVKDDPNWVPNPNLVRILHLEDDRTLTEVTDSERPCLEMGDIVKTTFKLVFTSYSQQWNMAGVPIQVIRLGQLDKSAYSSIVNLEDHGRLDLPRAGERLGEFFYVAASTTTNAAPLPTKNSNDAASDDGSVEWREITPLSEEVLNEGATEDKTDKERITEGGGKAEVFETDEIAATSMPAVHAGDTSEGKPMQSGETEQPAIGSKAAPSRGRKRAAAGTSKTTRTVKARTGL</sequence>
<feature type="region of interest" description="Disordered" evidence="1">
    <location>
        <begin position="364"/>
        <end position="420"/>
    </location>
</feature>
<dbReference type="OrthoDB" id="3034725at2759"/>
<evidence type="ECO:0000313" key="2">
    <source>
        <dbReference type="EMBL" id="KAF6752405.1"/>
    </source>
</evidence>
<organism evidence="2 3">
    <name type="scientific">Ephemerocybe angulata</name>
    <dbReference type="NCBI Taxonomy" id="980116"/>
    <lineage>
        <taxon>Eukaryota</taxon>
        <taxon>Fungi</taxon>
        <taxon>Dikarya</taxon>
        <taxon>Basidiomycota</taxon>
        <taxon>Agaricomycotina</taxon>
        <taxon>Agaricomycetes</taxon>
        <taxon>Agaricomycetidae</taxon>
        <taxon>Agaricales</taxon>
        <taxon>Agaricineae</taxon>
        <taxon>Psathyrellaceae</taxon>
        <taxon>Ephemerocybe</taxon>
    </lineage>
</organism>
<dbReference type="AlphaFoldDB" id="A0A8H6M2T4"/>
<gene>
    <name evidence="2" type="ORF">DFP72DRAFT_849879</name>
</gene>
<evidence type="ECO:0000313" key="3">
    <source>
        <dbReference type="Proteomes" id="UP000521943"/>
    </source>
</evidence>
<keyword evidence="3" id="KW-1185">Reference proteome</keyword>
<protein>
    <submittedName>
        <fullName evidence="2">Uncharacterized protein</fullName>
    </submittedName>
</protein>
<proteinExistence type="predicted"/>
<dbReference type="EMBL" id="JACGCI010000044">
    <property type="protein sequence ID" value="KAF6752405.1"/>
    <property type="molecule type" value="Genomic_DNA"/>
</dbReference>